<keyword evidence="8" id="KW-0808">Transferase</keyword>
<sequence length="869" mass="91179">MPSRNTSSAGSSKGPRSPSPDASSPTAAASPTSSLRRPFRNSVIAHPHEYKGAKILPPKTPTSAELTASDSADQLLQLYSPILNSSITQEGPEESEGYGASGSAGPSLLHGVVLAEGINLVPQRSAPAPPVAARSAGASSSSANGFAGNPPGSPPGIPTTRTAAPQRSSYIAGSYRNYASVTPTPSASQSSSRSGLPPQSPGLPYPQTGNSSAPASGPPAGTAYPQRPERSQTADSEAFSSLSSLSQRGYQQQQQVGSGLPGGMHSLSLTSPSSSNSSSNEAGASGATSPSASQAPSSISRGKADGPNGRNTLKSVLGGFVNSMSDVFSQPRKMEISTPYDPVHLTHVGFNSDTGEFTGLPKEWQQLLQESGISKQDQAANPQAVIDIVAFYQDATTHTGDSDAVWKKFEDAKGSQVDTSTVISSPGMSGTLPPSHVYEKPRAAPPPPGSGSGPMRRLSEQIAPQRHAPPPPRDKPLPPTSNPAEKLMRRGSQKSSVSSGKSSSGSGSLRPAQAPPPLTASGSISTAGAPSAVGVAAAVAAAGSSKGAKPVAAVVPTGPGPTPRRRETKKTGLKDAEVVARLQAICTDADPTKLYRSLVKIGQGASGGVYSAYQVGTNLCVAIKQMNLEQQPKKDLIINEILVMKESKQRNIVNYIDSFLFKGDLWVVMEYMEGGSLTDVVTCNIMTEGQIAAVCREVLEGLKHLHEHAVIHRDIKSDNILLSMEGEIKLTDFGFCAQIGESHAKRTTMVGTPYWMAPEVVTRKEYGPKVDIWSLGIMCIEMIEGEPPYLNENPLRALYLIATHGTPKINNPDQLSPLFLDFLKCCLEVDAEKRPDAQGMLRHPFLAKCSDLRTLAPLIKAARETSKKH</sequence>
<evidence type="ECO:0000256" key="10">
    <source>
        <dbReference type="ARBA" id="ARBA00022777"/>
    </source>
</evidence>
<dbReference type="RefSeq" id="XP_025349170.1">
    <property type="nucleotide sequence ID" value="XM_025494192.1"/>
</dbReference>
<dbReference type="STRING" id="1684307.A0A316U9V4"/>
<feature type="compositionally biased region" description="Low complexity" evidence="16">
    <location>
        <begin position="546"/>
        <end position="557"/>
    </location>
</feature>
<evidence type="ECO:0000256" key="8">
    <source>
        <dbReference type="ARBA" id="ARBA00022679"/>
    </source>
</evidence>
<evidence type="ECO:0000256" key="9">
    <source>
        <dbReference type="ARBA" id="ARBA00022741"/>
    </source>
</evidence>
<feature type="compositionally biased region" description="Polar residues" evidence="16">
    <location>
        <begin position="416"/>
        <end position="428"/>
    </location>
</feature>
<comment type="catalytic activity">
    <reaction evidence="14">
        <text>L-seryl-[protein] + ATP = O-phospho-L-seryl-[protein] + ADP + H(+)</text>
        <dbReference type="Rhea" id="RHEA:17989"/>
        <dbReference type="Rhea" id="RHEA-COMP:9863"/>
        <dbReference type="Rhea" id="RHEA-COMP:11604"/>
        <dbReference type="ChEBI" id="CHEBI:15378"/>
        <dbReference type="ChEBI" id="CHEBI:29999"/>
        <dbReference type="ChEBI" id="CHEBI:30616"/>
        <dbReference type="ChEBI" id="CHEBI:83421"/>
        <dbReference type="ChEBI" id="CHEBI:456216"/>
        <dbReference type="EC" id="2.7.11.1"/>
    </reaction>
</comment>
<evidence type="ECO:0000256" key="7">
    <source>
        <dbReference type="ARBA" id="ARBA00022527"/>
    </source>
</evidence>
<dbReference type="InterPro" id="IPR033923">
    <property type="entry name" value="PAK_BD"/>
</dbReference>
<dbReference type="PROSITE" id="PS50011">
    <property type="entry name" value="PROTEIN_KINASE_DOM"/>
    <property type="match status" value="1"/>
</dbReference>
<dbReference type="InterPro" id="IPR036936">
    <property type="entry name" value="CRIB_dom_sf"/>
</dbReference>
<evidence type="ECO:0000313" key="19">
    <source>
        <dbReference type="EMBL" id="PWN22010.1"/>
    </source>
</evidence>
<dbReference type="GO" id="GO:0071470">
    <property type="term" value="P:cellular response to osmotic stress"/>
    <property type="evidence" value="ECO:0007669"/>
    <property type="project" value="UniProtKB-ARBA"/>
</dbReference>
<protein>
    <recommendedName>
        <fullName evidence="4">non-specific serine/threonine protein kinase</fullName>
        <ecNumber evidence="4">2.7.11.1</ecNumber>
    </recommendedName>
</protein>
<dbReference type="Gene3D" id="3.30.200.20">
    <property type="entry name" value="Phosphorylase Kinase, domain 1"/>
    <property type="match status" value="1"/>
</dbReference>
<dbReference type="GeneID" id="37015926"/>
<evidence type="ECO:0000256" key="15">
    <source>
        <dbReference type="PROSITE-ProRule" id="PRU10141"/>
    </source>
</evidence>
<feature type="compositionally biased region" description="Low complexity" evidence="16">
    <location>
        <begin position="19"/>
        <end position="34"/>
    </location>
</feature>
<feature type="compositionally biased region" description="Pro residues" evidence="16">
    <location>
        <begin position="467"/>
        <end position="481"/>
    </location>
</feature>
<dbReference type="GO" id="GO:0019236">
    <property type="term" value="P:response to pheromone"/>
    <property type="evidence" value="ECO:0007669"/>
    <property type="project" value="UniProtKB-KW"/>
</dbReference>
<dbReference type="PROSITE" id="PS00108">
    <property type="entry name" value="PROTEIN_KINASE_ST"/>
    <property type="match status" value="1"/>
</dbReference>
<dbReference type="PANTHER" id="PTHR45832">
    <property type="entry name" value="SERINE/THREONINE-PROTEIN KINASE SAMKA-RELATED-RELATED"/>
    <property type="match status" value="1"/>
</dbReference>
<evidence type="ECO:0000256" key="13">
    <source>
        <dbReference type="ARBA" id="ARBA00047899"/>
    </source>
</evidence>
<organism evidence="19 20">
    <name type="scientific">Pseudomicrostroma glucosiphilum</name>
    <dbReference type="NCBI Taxonomy" id="1684307"/>
    <lineage>
        <taxon>Eukaryota</taxon>
        <taxon>Fungi</taxon>
        <taxon>Dikarya</taxon>
        <taxon>Basidiomycota</taxon>
        <taxon>Ustilaginomycotina</taxon>
        <taxon>Exobasidiomycetes</taxon>
        <taxon>Microstromatales</taxon>
        <taxon>Microstromatales incertae sedis</taxon>
        <taxon>Pseudomicrostroma</taxon>
    </lineage>
</organism>
<dbReference type="Proteomes" id="UP000245942">
    <property type="component" value="Unassembled WGS sequence"/>
</dbReference>
<dbReference type="InterPro" id="IPR000095">
    <property type="entry name" value="CRIB_dom"/>
</dbReference>
<dbReference type="GO" id="GO:0001402">
    <property type="term" value="P:signal transduction involved in filamentous growth"/>
    <property type="evidence" value="ECO:0007669"/>
    <property type="project" value="UniProtKB-ARBA"/>
</dbReference>
<feature type="compositionally biased region" description="Low complexity" evidence="16">
    <location>
        <begin position="266"/>
        <end position="300"/>
    </location>
</feature>
<feature type="compositionally biased region" description="Low complexity" evidence="16">
    <location>
        <begin position="97"/>
        <end position="106"/>
    </location>
</feature>
<keyword evidence="10 19" id="KW-0418">Kinase</keyword>
<proteinExistence type="inferred from homology"/>
<dbReference type="GO" id="GO:0005524">
    <property type="term" value="F:ATP binding"/>
    <property type="evidence" value="ECO:0007669"/>
    <property type="project" value="UniProtKB-UniRule"/>
</dbReference>
<feature type="compositionally biased region" description="Polar residues" evidence="16">
    <location>
        <begin position="1"/>
        <end position="11"/>
    </location>
</feature>
<dbReference type="SUPFAM" id="SSF56112">
    <property type="entry name" value="Protein kinase-like (PK-like)"/>
    <property type="match status" value="1"/>
</dbReference>
<dbReference type="GO" id="GO:0005634">
    <property type="term" value="C:nucleus"/>
    <property type="evidence" value="ECO:0007669"/>
    <property type="project" value="UniProtKB-SubCell"/>
</dbReference>
<feature type="region of interest" description="Disordered" evidence="16">
    <location>
        <begin position="1"/>
        <end position="69"/>
    </location>
</feature>
<evidence type="ECO:0000256" key="14">
    <source>
        <dbReference type="ARBA" id="ARBA00048679"/>
    </source>
</evidence>
<dbReference type="OrthoDB" id="248923at2759"/>
<feature type="compositionally biased region" description="Low complexity" evidence="16">
    <location>
        <begin position="240"/>
        <end position="258"/>
    </location>
</feature>
<feature type="compositionally biased region" description="Polar residues" evidence="16">
    <location>
        <begin position="159"/>
        <end position="171"/>
    </location>
</feature>
<evidence type="ECO:0000256" key="11">
    <source>
        <dbReference type="ARBA" id="ARBA00022840"/>
    </source>
</evidence>
<comment type="catalytic activity">
    <reaction evidence="13">
        <text>L-threonyl-[protein] + ATP = O-phospho-L-threonyl-[protein] + ADP + H(+)</text>
        <dbReference type="Rhea" id="RHEA:46608"/>
        <dbReference type="Rhea" id="RHEA-COMP:11060"/>
        <dbReference type="Rhea" id="RHEA-COMP:11605"/>
        <dbReference type="ChEBI" id="CHEBI:15378"/>
        <dbReference type="ChEBI" id="CHEBI:30013"/>
        <dbReference type="ChEBI" id="CHEBI:30616"/>
        <dbReference type="ChEBI" id="CHEBI:61977"/>
        <dbReference type="ChEBI" id="CHEBI:456216"/>
        <dbReference type="EC" id="2.7.11.1"/>
    </reaction>
</comment>
<keyword evidence="9 15" id="KW-0547">Nucleotide-binding</keyword>
<dbReference type="GO" id="GO:0005737">
    <property type="term" value="C:cytoplasm"/>
    <property type="evidence" value="ECO:0007669"/>
    <property type="project" value="UniProtKB-SubCell"/>
</dbReference>
<evidence type="ECO:0000256" key="12">
    <source>
        <dbReference type="ARBA" id="ARBA00023242"/>
    </source>
</evidence>
<dbReference type="GO" id="GO:0106310">
    <property type="term" value="F:protein serine kinase activity"/>
    <property type="evidence" value="ECO:0007669"/>
    <property type="project" value="RHEA"/>
</dbReference>
<keyword evidence="6" id="KW-0589">Pheromone response</keyword>
<dbReference type="AlphaFoldDB" id="A0A316U9V4"/>
<feature type="domain" description="Protein kinase" evidence="17">
    <location>
        <begin position="595"/>
        <end position="846"/>
    </location>
</feature>
<dbReference type="CDD" id="cd01093">
    <property type="entry name" value="CRIB_PAK_like"/>
    <property type="match status" value="1"/>
</dbReference>
<dbReference type="InterPro" id="IPR011009">
    <property type="entry name" value="Kinase-like_dom_sf"/>
</dbReference>
<name>A0A316U9V4_9BASI</name>
<dbReference type="FunFam" id="1.10.510.10:FF:000011">
    <property type="entry name" value="Non-specific serine/threonine protein kinase"/>
    <property type="match status" value="1"/>
</dbReference>
<dbReference type="InterPro" id="IPR000719">
    <property type="entry name" value="Prot_kinase_dom"/>
</dbReference>
<evidence type="ECO:0000313" key="20">
    <source>
        <dbReference type="Proteomes" id="UP000245942"/>
    </source>
</evidence>
<dbReference type="CDD" id="cd06614">
    <property type="entry name" value="STKc_PAK"/>
    <property type="match status" value="1"/>
</dbReference>
<dbReference type="FunFam" id="3.90.810.10:FF:000007">
    <property type="entry name" value="Non-specific serine/threonine protein kinase"/>
    <property type="match status" value="1"/>
</dbReference>
<evidence type="ECO:0000256" key="6">
    <source>
        <dbReference type="ARBA" id="ARBA00022507"/>
    </source>
</evidence>
<feature type="compositionally biased region" description="Low complexity" evidence="16">
    <location>
        <begin position="179"/>
        <end position="197"/>
    </location>
</feature>
<accession>A0A316U9V4</accession>
<dbReference type="SMART" id="SM00220">
    <property type="entry name" value="S_TKc"/>
    <property type="match status" value="1"/>
</dbReference>
<dbReference type="Gene3D" id="1.10.510.10">
    <property type="entry name" value="Transferase(Phosphotransferase) domain 1"/>
    <property type="match status" value="1"/>
</dbReference>
<keyword evidence="7" id="KW-0723">Serine/threonine-protein kinase</keyword>
<dbReference type="Pfam" id="PF00786">
    <property type="entry name" value="PBD"/>
    <property type="match status" value="1"/>
</dbReference>
<keyword evidence="12" id="KW-0539">Nucleus</keyword>
<feature type="compositionally biased region" description="Low complexity" evidence="16">
    <location>
        <begin position="205"/>
        <end position="221"/>
    </location>
</feature>
<evidence type="ECO:0000256" key="1">
    <source>
        <dbReference type="ARBA" id="ARBA00004123"/>
    </source>
</evidence>
<dbReference type="Pfam" id="PF00069">
    <property type="entry name" value="Pkinase"/>
    <property type="match status" value="1"/>
</dbReference>
<reference evidence="19 20" key="1">
    <citation type="journal article" date="2018" name="Mol. Biol. Evol.">
        <title>Broad Genomic Sampling Reveals a Smut Pathogenic Ancestry of the Fungal Clade Ustilaginomycotina.</title>
        <authorList>
            <person name="Kijpornyongpan T."/>
            <person name="Mondo S.J."/>
            <person name="Barry K."/>
            <person name="Sandor L."/>
            <person name="Lee J."/>
            <person name="Lipzen A."/>
            <person name="Pangilinan J."/>
            <person name="LaButti K."/>
            <person name="Hainaut M."/>
            <person name="Henrissat B."/>
            <person name="Grigoriev I.V."/>
            <person name="Spatafora J.W."/>
            <person name="Aime M.C."/>
        </authorList>
    </citation>
    <scope>NUCLEOTIDE SEQUENCE [LARGE SCALE GENOMIC DNA]</scope>
    <source>
        <strain evidence="19 20">MCA 4718</strain>
    </source>
</reference>
<evidence type="ECO:0000256" key="5">
    <source>
        <dbReference type="ARBA" id="ARBA00022490"/>
    </source>
</evidence>
<dbReference type="SMART" id="SM00285">
    <property type="entry name" value="PBD"/>
    <property type="match status" value="1"/>
</dbReference>
<dbReference type="PROSITE" id="PS50108">
    <property type="entry name" value="CRIB"/>
    <property type="match status" value="1"/>
</dbReference>
<feature type="compositionally biased region" description="Low complexity" evidence="16">
    <location>
        <begin position="131"/>
        <end position="148"/>
    </location>
</feature>
<feature type="binding site" evidence="15">
    <location>
        <position position="624"/>
    </location>
    <ligand>
        <name>ATP</name>
        <dbReference type="ChEBI" id="CHEBI:30616"/>
    </ligand>
</feature>
<dbReference type="InterPro" id="IPR008271">
    <property type="entry name" value="Ser/Thr_kinase_AS"/>
</dbReference>
<evidence type="ECO:0000256" key="16">
    <source>
        <dbReference type="SAM" id="MobiDB-lite"/>
    </source>
</evidence>
<feature type="region of interest" description="Disordered" evidence="16">
    <location>
        <begin position="411"/>
        <end position="527"/>
    </location>
</feature>
<evidence type="ECO:0000256" key="4">
    <source>
        <dbReference type="ARBA" id="ARBA00012513"/>
    </source>
</evidence>
<comment type="subcellular location">
    <subcellularLocation>
        <location evidence="2">Cytoplasm</location>
    </subcellularLocation>
    <subcellularLocation>
        <location evidence="1">Nucleus</location>
    </subcellularLocation>
</comment>
<feature type="region of interest" description="Disordered" evidence="16">
    <location>
        <begin position="546"/>
        <end position="573"/>
    </location>
</feature>
<gene>
    <name evidence="19" type="ORF">BCV69DRAFT_298206</name>
</gene>
<feature type="region of interest" description="Disordered" evidence="16">
    <location>
        <begin position="83"/>
        <end position="106"/>
    </location>
</feature>
<comment type="similarity">
    <text evidence="3">Belongs to the protein kinase superfamily. STE Ser/Thr protein kinase family. STE20 subfamily.</text>
</comment>
<feature type="domain" description="CRIB" evidence="18">
    <location>
        <begin position="336"/>
        <end position="349"/>
    </location>
</feature>
<dbReference type="EC" id="2.7.11.1" evidence="4"/>
<dbReference type="PANTHER" id="PTHR45832:SF22">
    <property type="entry name" value="SERINE_THREONINE-PROTEIN KINASE SAMKA-RELATED"/>
    <property type="match status" value="1"/>
</dbReference>
<feature type="region of interest" description="Disordered" evidence="16">
    <location>
        <begin position="124"/>
        <end position="315"/>
    </location>
</feature>
<feature type="compositionally biased region" description="Low complexity" evidence="16">
    <location>
        <begin position="493"/>
        <end position="508"/>
    </location>
</feature>
<dbReference type="GO" id="GO:0008349">
    <property type="term" value="F:MAP kinase kinase kinase kinase activity"/>
    <property type="evidence" value="ECO:0007669"/>
    <property type="project" value="UniProtKB-ARBA"/>
</dbReference>
<keyword evidence="20" id="KW-1185">Reference proteome</keyword>
<evidence type="ECO:0000259" key="17">
    <source>
        <dbReference type="PROSITE" id="PS50011"/>
    </source>
</evidence>
<dbReference type="FunFam" id="3.30.200.20:FF:000385">
    <property type="entry name" value="Non-specific serine/threonine protein kinase"/>
    <property type="match status" value="1"/>
</dbReference>
<evidence type="ECO:0000256" key="2">
    <source>
        <dbReference type="ARBA" id="ARBA00004496"/>
    </source>
</evidence>
<dbReference type="EMBL" id="KZ819324">
    <property type="protein sequence ID" value="PWN22010.1"/>
    <property type="molecule type" value="Genomic_DNA"/>
</dbReference>
<dbReference type="PROSITE" id="PS00107">
    <property type="entry name" value="PROTEIN_KINASE_ATP"/>
    <property type="match status" value="1"/>
</dbReference>
<keyword evidence="11 15" id="KW-0067">ATP-binding</keyword>
<dbReference type="InterPro" id="IPR051931">
    <property type="entry name" value="PAK3-like"/>
</dbReference>
<dbReference type="InterPro" id="IPR017441">
    <property type="entry name" value="Protein_kinase_ATP_BS"/>
</dbReference>
<keyword evidence="5" id="KW-0963">Cytoplasm</keyword>
<evidence type="ECO:0000256" key="3">
    <source>
        <dbReference type="ARBA" id="ARBA00008874"/>
    </source>
</evidence>
<evidence type="ECO:0000259" key="18">
    <source>
        <dbReference type="PROSITE" id="PS50108"/>
    </source>
</evidence>
<dbReference type="Gene3D" id="3.90.810.10">
    <property type="entry name" value="CRIB domain"/>
    <property type="match status" value="1"/>
</dbReference>